<comment type="caution">
    <text evidence="2">The sequence shown here is derived from an EMBL/GenBank/DDBJ whole genome shotgun (WGS) entry which is preliminary data.</text>
</comment>
<feature type="domain" description="Rcc01698-like C-terminal" evidence="1">
    <location>
        <begin position="2"/>
        <end position="33"/>
    </location>
</feature>
<protein>
    <recommendedName>
        <fullName evidence="1">Rcc01698-like C-terminal domain-containing protein</fullName>
    </recommendedName>
</protein>
<proteinExistence type="predicted"/>
<dbReference type="Pfam" id="PF23666">
    <property type="entry name" value="Rcc01698_C"/>
    <property type="match status" value="1"/>
</dbReference>
<organism evidence="2 3">
    <name type="scientific">Cereibacter changlensis</name>
    <dbReference type="NCBI Taxonomy" id="402884"/>
    <lineage>
        <taxon>Bacteria</taxon>
        <taxon>Pseudomonadati</taxon>
        <taxon>Pseudomonadota</taxon>
        <taxon>Alphaproteobacteria</taxon>
        <taxon>Rhodobacterales</taxon>
        <taxon>Paracoccaceae</taxon>
        <taxon>Cereibacter</taxon>
    </lineage>
</organism>
<dbReference type="AlphaFoldDB" id="A0A4U0YYH0"/>
<evidence type="ECO:0000259" key="1">
    <source>
        <dbReference type="Pfam" id="PF23666"/>
    </source>
</evidence>
<evidence type="ECO:0000313" key="3">
    <source>
        <dbReference type="Proteomes" id="UP000306340"/>
    </source>
</evidence>
<accession>A0A4U0YYH0</accession>
<dbReference type="EMBL" id="SWAU01000018">
    <property type="protein sequence ID" value="TKA97920.1"/>
    <property type="molecule type" value="Genomic_DNA"/>
</dbReference>
<name>A0A4U0YYH0_9RHOB</name>
<gene>
    <name evidence="2" type="ORF">FAZ78_03590</name>
</gene>
<dbReference type="RefSeq" id="WP_136791347.1">
    <property type="nucleotide sequence ID" value="NZ_SWAU01000018.1"/>
</dbReference>
<dbReference type="InterPro" id="IPR056490">
    <property type="entry name" value="Rcc01698_C"/>
</dbReference>
<dbReference type="Proteomes" id="UP000306340">
    <property type="component" value="Unassembled WGS sequence"/>
</dbReference>
<evidence type="ECO:0000313" key="2">
    <source>
        <dbReference type="EMBL" id="TKA97920.1"/>
    </source>
</evidence>
<reference evidence="2 3" key="1">
    <citation type="submission" date="2019-04" db="EMBL/GenBank/DDBJ databases">
        <title>Crypto-aerobic microbial life in anoxic (sulfidic) marine sediments.</title>
        <authorList>
            <person name="Bhattacharya S."/>
            <person name="Roy C."/>
            <person name="Mondal N."/>
            <person name="Sarkar J."/>
            <person name="Mandal S."/>
            <person name="Rameez M.J."/>
            <person name="Ghosh W."/>
        </authorList>
    </citation>
    <scope>NUCLEOTIDE SEQUENCE [LARGE SCALE GENOMIC DNA]</scope>
    <source>
        <strain evidence="2 3">SBBC</strain>
    </source>
</reference>
<sequence>MAPRSYDLSLRLRGQKGTDAVMPEDWPAGSLVVLLNGALQQVDLPASARGLARHYRIGGAGRSYDDPAVVHRVEAFEGVGLRPYAPVHLAARPVAGGALRISWLRRTRIDGDSWLSRDAPLGEAREAYALRITRDGAILRQATVEAPGWTYGAAEQAADGPGVNVEVAQLSEVYGPGPFRALRLG</sequence>